<dbReference type="Pfam" id="PF10419">
    <property type="entry name" value="TFIIIC_sub6"/>
    <property type="match status" value="1"/>
</dbReference>
<evidence type="ECO:0000256" key="2">
    <source>
        <dbReference type="SAM" id="Phobius"/>
    </source>
</evidence>
<feature type="transmembrane region" description="Helical" evidence="2">
    <location>
        <begin position="78"/>
        <end position="101"/>
    </location>
</feature>
<dbReference type="GO" id="GO:0006383">
    <property type="term" value="P:transcription by RNA polymerase III"/>
    <property type="evidence" value="ECO:0007669"/>
    <property type="project" value="InterPro"/>
</dbReference>
<reference evidence="4" key="1">
    <citation type="submission" date="2022-08" db="EMBL/GenBank/DDBJ databases">
        <authorList>
            <person name="Marques A."/>
        </authorList>
    </citation>
    <scope>NUCLEOTIDE SEQUENCE</scope>
    <source>
        <strain evidence="4">RhyPub2mFocal</strain>
        <tissue evidence="4">Leaves</tissue>
    </source>
</reference>
<dbReference type="Gene3D" id="2.60.40.4370">
    <property type="match status" value="1"/>
</dbReference>
<protein>
    <recommendedName>
        <fullName evidence="3">Transcription factor TFIIIC triple barrel domain-containing protein</fullName>
    </recommendedName>
</protein>
<feature type="region of interest" description="Disordered" evidence="1">
    <location>
        <begin position="184"/>
        <end position="203"/>
    </location>
</feature>
<dbReference type="Proteomes" id="UP001140206">
    <property type="component" value="Chromosome 5"/>
</dbReference>
<dbReference type="InterPro" id="IPR019481">
    <property type="entry name" value="TFIIIC_triple_barrel"/>
</dbReference>
<dbReference type="PANTHER" id="PTHR21860:SF2">
    <property type="entry name" value="GENERAL TRANSCRIPTION FACTOR 3C POLYPEPTIDE 6"/>
    <property type="match status" value="1"/>
</dbReference>
<proteinExistence type="predicted"/>
<keyword evidence="5" id="KW-1185">Reference proteome</keyword>
<feature type="region of interest" description="Disordered" evidence="1">
    <location>
        <begin position="20"/>
        <end position="52"/>
    </location>
</feature>
<evidence type="ECO:0000259" key="3">
    <source>
        <dbReference type="Pfam" id="PF10419"/>
    </source>
</evidence>
<feature type="compositionally biased region" description="Low complexity" evidence="1">
    <location>
        <begin position="20"/>
        <end position="34"/>
    </location>
</feature>
<feature type="compositionally biased region" description="Polar residues" evidence="1">
    <location>
        <begin position="184"/>
        <end position="199"/>
    </location>
</feature>
<dbReference type="InterPro" id="IPR042771">
    <property type="entry name" value="GTF3C6-like"/>
</dbReference>
<sequence>MDPSSRPSLSSDLLIQRSVPLSSPSEALSSPHSAYKYSRDKPRSVSSETSDKIGTIQRRLAWPLRKDDTHKSRNVPNFFAFFPLPTALFLSIFFPPLPLFVGSLQLSKLLEMEVNKEMYRRPDYEEEFIFLDLDDCLYSDIPPNAPFVLSGLDTLSPTLQIGDHLKLVGEYQETVGTCYIFSESGPSSNEKCPTDQSHAPSKEVKPLASLQKILKFKVCTEDGSKANVATIDD</sequence>
<name>A0AAV8BWS2_9POAL</name>
<evidence type="ECO:0000313" key="4">
    <source>
        <dbReference type="EMBL" id="KAJ4746907.1"/>
    </source>
</evidence>
<evidence type="ECO:0000256" key="1">
    <source>
        <dbReference type="SAM" id="MobiDB-lite"/>
    </source>
</evidence>
<dbReference type="GO" id="GO:0000127">
    <property type="term" value="C:transcription factor TFIIIC complex"/>
    <property type="evidence" value="ECO:0007669"/>
    <property type="project" value="TreeGrafter"/>
</dbReference>
<keyword evidence="2" id="KW-0472">Membrane</keyword>
<dbReference type="EMBL" id="JAMFTS010000005">
    <property type="protein sequence ID" value="KAJ4746907.1"/>
    <property type="molecule type" value="Genomic_DNA"/>
</dbReference>
<gene>
    <name evidence="4" type="ORF">LUZ62_081312</name>
</gene>
<evidence type="ECO:0000313" key="5">
    <source>
        <dbReference type="Proteomes" id="UP001140206"/>
    </source>
</evidence>
<keyword evidence="2" id="KW-1133">Transmembrane helix</keyword>
<comment type="caution">
    <text evidence="4">The sequence shown here is derived from an EMBL/GenBank/DDBJ whole genome shotgun (WGS) entry which is preliminary data.</text>
</comment>
<dbReference type="FunFam" id="2.60.40.4370:FF:000002">
    <property type="entry name" value="Transcription factor TFIIIC, tau55-related protein"/>
    <property type="match status" value="1"/>
</dbReference>
<keyword evidence="2" id="KW-0812">Transmembrane</keyword>
<feature type="domain" description="Transcription factor TFIIIC triple barrel" evidence="3">
    <location>
        <begin position="125"/>
        <end position="218"/>
    </location>
</feature>
<accession>A0AAV8BWS2</accession>
<dbReference type="AlphaFoldDB" id="A0AAV8BWS2"/>
<dbReference type="PANTHER" id="PTHR21860">
    <property type="entry name" value="TRANSCRIPTION INITIATION FACTOR IIIC TFIIIC , POLYPEPTIDE 6-RELATED"/>
    <property type="match status" value="1"/>
</dbReference>
<organism evidence="4 5">
    <name type="scientific">Rhynchospora pubera</name>
    <dbReference type="NCBI Taxonomy" id="906938"/>
    <lineage>
        <taxon>Eukaryota</taxon>
        <taxon>Viridiplantae</taxon>
        <taxon>Streptophyta</taxon>
        <taxon>Embryophyta</taxon>
        <taxon>Tracheophyta</taxon>
        <taxon>Spermatophyta</taxon>
        <taxon>Magnoliopsida</taxon>
        <taxon>Liliopsida</taxon>
        <taxon>Poales</taxon>
        <taxon>Cyperaceae</taxon>
        <taxon>Cyperoideae</taxon>
        <taxon>Rhynchosporeae</taxon>
        <taxon>Rhynchospora</taxon>
    </lineage>
</organism>